<dbReference type="RefSeq" id="WP_082854819.1">
    <property type="nucleotide sequence ID" value="NZ_BBIM01000023.1"/>
</dbReference>
<evidence type="ECO:0000313" key="2">
    <source>
        <dbReference type="EMBL" id="WPC22427.1"/>
    </source>
</evidence>
<keyword evidence="1" id="KW-0472">Membrane</keyword>
<proteinExistence type="predicted"/>
<evidence type="ECO:0000256" key="1">
    <source>
        <dbReference type="SAM" id="Phobius"/>
    </source>
</evidence>
<gene>
    <name evidence="2" type="ORF">N6G96_04350</name>
</gene>
<protein>
    <submittedName>
        <fullName evidence="2">Uncharacterized protein</fullName>
    </submittedName>
</protein>
<organism evidence="2 3">
    <name type="scientific">Pediococcus inopinatus</name>
    <dbReference type="NCBI Taxonomy" id="114090"/>
    <lineage>
        <taxon>Bacteria</taxon>
        <taxon>Bacillati</taxon>
        <taxon>Bacillota</taxon>
        <taxon>Bacilli</taxon>
        <taxon>Lactobacillales</taxon>
        <taxon>Lactobacillaceae</taxon>
        <taxon>Pediococcus</taxon>
    </lineage>
</organism>
<name>A0ABZ0Q8H6_9LACO</name>
<reference evidence="3" key="1">
    <citation type="submission" date="2024-06" db="EMBL/GenBank/DDBJ databases">
        <authorList>
            <person name="Chang H.C."/>
            <person name="Mun S.Y."/>
        </authorList>
    </citation>
    <scope>NUCLEOTIDE SEQUENCE [LARGE SCALE GENOMIC DNA]</scope>
    <source>
        <strain evidence="3">KT1</strain>
    </source>
</reference>
<keyword evidence="3" id="KW-1185">Reference proteome</keyword>
<keyword evidence="1" id="KW-1133">Transmembrane helix</keyword>
<accession>A0ABZ0Q8H6</accession>
<sequence length="71" mass="8111">MQKAAIIVIPALVAIGLILITEFVKLPFWLLVILWILGFLFAMLSVVLIELKIRMAALKRHQAEQDEEDRP</sequence>
<evidence type="ECO:0000313" key="3">
    <source>
        <dbReference type="Proteomes" id="UP001302696"/>
    </source>
</evidence>
<dbReference type="EMBL" id="CP104778">
    <property type="protein sequence ID" value="WPC22427.1"/>
    <property type="molecule type" value="Genomic_DNA"/>
</dbReference>
<dbReference type="Proteomes" id="UP001302696">
    <property type="component" value="Chromosome"/>
</dbReference>
<keyword evidence="1" id="KW-0812">Transmembrane</keyword>
<feature type="transmembrane region" description="Helical" evidence="1">
    <location>
        <begin position="26"/>
        <end position="51"/>
    </location>
</feature>